<dbReference type="AlphaFoldDB" id="A0A5S9M5J3"/>
<dbReference type="GO" id="GO:0004553">
    <property type="term" value="F:hydrolase activity, hydrolyzing O-glycosyl compounds"/>
    <property type="evidence" value="ECO:0007669"/>
    <property type="project" value="InterPro"/>
</dbReference>
<dbReference type="Pfam" id="PF00232">
    <property type="entry name" value="Glyco_hydro_1"/>
    <property type="match status" value="1"/>
</dbReference>
<evidence type="ECO:0000313" key="2">
    <source>
        <dbReference type="Proteomes" id="UP000464658"/>
    </source>
</evidence>
<sequence>MLVAQAKAMTLCHQMLPEAKIGPAPNIALIYPASPKPEDVLAAANYNAIRNSLS</sequence>
<evidence type="ECO:0000313" key="1">
    <source>
        <dbReference type="EMBL" id="BBP86786.1"/>
    </source>
</evidence>
<organism evidence="1 2">
    <name type="scientific">Bacillus safensis</name>
    <dbReference type="NCBI Taxonomy" id="561879"/>
    <lineage>
        <taxon>Bacteria</taxon>
        <taxon>Bacillati</taxon>
        <taxon>Bacillota</taxon>
        <taxon>Bacilli</taxon>
        <taxon>Bacillales</taxon>
        <taxon>Bacillaceae</taxon>
        <taxon>Bacillus</taxon>
    </lineage>
</organism>
<gene>
    <name evidence="1" type="ORF">BsIDN1_04040</name>
</gene>
<dbReference type="Gene3D" id="3.20.20.80">
    <property type="entry name" value="Glycosidases"/>
    <property type="match status" value="1"/>
</dbReference>
<dbReference type="InterPro" id="IPR001360">
    <property type="entry name" value="Glyco_hydro_1"/>
</dbReference>
<protein>
    <submittedName>
        <fullName evidence="1">Uncharacterized protein</fullName>
    </submittedName>
</protein>
<reference evidence="1 2" key="1">
    <citation type="submission" date="2019-12" db="EMBL/GenBank/DDBJ databases">
        <title>Full genome sequence of a Bacillus safensis strain isolated from commercially available natto in Indonesia.</title>
        <authorList>
            <person name="Yoshida M."/>
            <person name="Uomi M."/>
            <person name="Waturangi D."/>
            <person name="Ekaputri J.J."/>
            <person name="Setiamarga D.H.E."/>
        </authorList>
    </citation>
    <scope>NUCLEOTIDE SEQUENCE [LARGE SCALE GENOMIC DNA]</scope>
    <source>
        <strain evidence="1 2">IDN1</strain>
    </source>
</reference>
<name>A0A5S9M5J3_BACIA</name>
<proteinExistence type="predicted"/>
<dbReference type="InterPro" id="IPR017853">
    <property type="entry name" value="GH"/>
</dbReference>
<dbReference type="EMBL" id="AP021906">
    <property type="protein sequence ID" value="BBP86786.1"/>
    <property type="molecule type" value="Genomic_DNA"/>
</dbReference>
<accession>A0A5S9M5J3</accession>
<dbReference type="GO" id="GO:0005975">
    <property type="term" value="P:carbohydrate metabolic process"/>
    <property type="evidence" value="ECO:0007669"/>
    <property type="project" value="InterPro"/>
</dbReference>
<dbReference type="Proteomes" id="UP000464658">
    <property type="component" value="Chromosome"/>
</dbReference>
<dbReference type="SUPFAM" id="SSF51445">
    <property type="entry name" value="(Trans)glycosidases"/>
    <property type="match status" value="1"/>
</dbReference>